<dbReference type="InterPro" id="IPR000801">
    <property type="entry name" value="Esterase-like"/>
</dbReference>
<reference evidence="2 3" key="1">
    <citation type="submission" date="2019-08" db="EMBL/GenBank/DDBJ databases">
        <title>Complete genome sequence of Rhodanobacter glycinis strain T01E-68 isolated from tomato root.</title>
        <authorList>
            <person name="Weon H.-Y."/>
            <person name="Lee S.A."/>
        </authorList>
    </citation>
    <scope>NUCLEOTIDE SEQUENCE [LARGE SCALE GENOMIC DNA]</scope>
    <source>
        <strain evidence="2 3">T01E-68</strain>
    </source>
</reference>
<evidence type="ECO:0000313" key="2">
    <source>
        <dbReference type="EMBL" id="QEE25843.1"/>
    </source>
</evidence>
<organism evidence="2 3">
    <name type="scientific">Rhodanobacter glycinis</name>
    <dbReference type="NCBI Taxonomy" id="582702"/>
    <lineage>
        <taxon>Bacteria</taxon>
        <taxon>Pseudomonadati</taxon>
        <taxon>Pseudomonadota</taxon>
        <taxon>Gammaproteobacteria</taxon>
        <taxon>Lysobacterales</taxon>
        <taxon>Rhodanobacteraceae</taxon>
        <taxon>Rhodanobacter</taxon>
    </lineage>
</organism>
<dbReference type="PANTHER" id="PTHR48098">
    <property type="entry name" value="ENTEROCHELIN ESTERASE-RELATED"/>
    <property type="match status" value="1"/>
</dbReference>
<protein>
    <submittedName>
        <fullName evidence="2">Esterase</fullName>
    </submittedName>
</protein>
<feature type="compositionally biased region" description="Polar residues" evidence="1">
    <location>
        <begin position="1"/>
        <end position="19"/>
    </location>
</feature>
<evidence type="ECO:0000313" key="3">
    <source>
        <dbReference type="Proteomes" id="UP000321807"/>
    </source>
</evidence>
<dbReference type="InterPro" id="IPR029058">
    <property type="entry name" value="AB_hydrolase_fold"/>
</dbReference>
<name>A0A5B9E0J5_9GAMM</name>
<accession>A0A5B9E0J5</accession>
<proteinExistence type="predicted"/>
<dbReference type="Gene3D" id="3.40.50.1820">
    <property type="entry name" value="alpha/beta hydrolase"/>
    <property type="match status" value="1"/>
</dbReference>
<gene>
    <name evidence="2" type="ORF">CS053_16015</name>
</gene>
<dbReference type="PANTHER" id="PTHR48098:SF6">
    <property type="entry name" value="FERRI-BACILLIBACTIN ESTERASE BESA"/>
    <property type="match status" value="1"/>
</dbReference>
<dbReference type="AlphaFoldDB" id="A0A5B9E0J5"/>
<dbReference type="SUPFAM" id="SSF53474">
    <property type="entry name" value="alpha/beta-Hydrolases"/>
    <property type="match status" value="1"/>
</dbReference>
<dbReference type="EMBL" id="CP042807">
    <property type="protein sequence ID" value="QEE25843.1"/>
    <property type="molecule type" value="Genomic_DNA"/>
</dbReference>
<evidence type="ECO:0000256" key="1">
    <source>
        <dbReference type="SAM" id="MobiDB-lite"/>
    </source>
</evidence>
<dbReference type="InterPro" id="IPR050583">
    <property type="entry name" value="Mycobacterial_A85_antigen"/>
</dbReference>
<dbReference type="Proteomes" id="UP000321807">
    <property type="component" value="Chromosome"/>
</dbReference>
<dbReference type="Pfam" id="PF00756">
    <property type="entry name" value="Esterase"/>
    <property type="match status" value="1"/>
</dbReference>
<dbReference type="KEGG" id="rgl:CS053_16015"/>
<feature type="region of interest" description="Disordered" evidence="1">
    <location>
        <begin position="1"/>
        <end position="20"/>
    </location>
</feature>
<sequence length="344" mass="38082">MQPVGQSAFTSSASDNPMHTASHPLRSAAVMLFLGLAVLGFDTSSRAAEPTTAPHVPVGTIVQMERVPSQYVAPHNVDVWLPPGYPKQAPYAVLYMFDGQNLFGDHPGSKLHSWQAAATAAKFIAQGKTRPFIIVGLWNAQSLRMSEYFPQKPWESLTAAQRTLLFSRQLGDFQILPVAPYSDALLKFMTQELKPAIDHRFAVDPRQRSTFVMGSSMGALMAWYAFAEYPHTFAGAACLSTHWPGPYLSLGAGVDDPAPDAFVNYIRDHFPTPAHHRIYFDHGTKTLDAWYGPIQKRVDRLLESKGWTGSHYESRVFPGAEHSEISWAARLAIPMTFLLAPKPD</sequence>